<sequence>MTHAKKKRRRFSPLLILALLLIFSGIGALTYPIVGDYLASRQRSVAVENYDKVLDHTGQKKLNQQLKLASEYNADILAEQTGRIVPYPSLKYIKIANLAGIMGTLDVPAISIKKMPIYHGTNELTLSEGLGHFEPSSIPIGGKNTRAVISGHSGLENQVLFSNVRNLQVGDIFYINILGKRLAYKIESMDEVLPKDVDKVKIVPNKDMVTLLTCTPPGVNTYRLLVNGVRIPFAQAQKEAVHPRDTFSYTRVVIASLIACLVLFFILYLIYRRLRKRYIKATSDESRAKTEKALLRLFFIIKALFVAMIVAMVAVLAFAIYGYTQIQRQREMSSINVGQTEQLADYNLSKIRSGNYTESDISSVTVGTYANAKINFNQVVNNWGIGKLSIPGIDVSLPILAGMNNENLLNGAATLNDTEQMGKGNYILLSHNISNGYGVSLPVLLGRISELKIGQKITVSDFSKVYTYKVMLNQVVKDTEVQYIKQPNSPLATPLITLIRCEGRVGTSFRRVIQGQLIETQPLKQLGSTQLKTLGIEHKGVLKKAQAGKIYSGDLYTWYESLAIMVAAMMVNNPLQTIIPVVLMLVVPILFLNLI</sequence>
<dbReference type="GO" id="GO:0008234">
    <property type="term" value="F:cysteine-type peptidase activity"/>
    <property type="evidence" value="ECO:0007669"/>
    <property type="project" value="UniProtKB-KW"/>
</dbReference>
<dbReference type="InterPro" id="IPR005754">
    <property type="entry name" value="Sortase"/>
</dbReference>
<dbReference type="Gene3D" id="2.40.260.10">
    <property type="entry name" value="Sortase"/>
    <property type="match status" value="2"/>
</dbReference>
<feature type="transmembrane region" description="Helical" evidence="5">
    <location>
        <begin position="297"/>
        <end position="323"/>
    </location>
</feature>
<keyword evidence="2" id="KW-0378">Hydrolase</keyword>
<accession>A0A7X1Z7B0</accession>
<gene>
    <name evidence="6" type="ORF">GHI93_03790</name>
</gene>
<feature type="transmembrane region" description="Helical" evidence="5">
    <location>
        <begin position="252"/>
        <end position="271"/>
    </location>
</feature>
<dbReference type="Pfam" id="PF04203">
    <property type="entry name" value="Sortase"/>
    <property type="match status" value="2"/>
</dbReference>
<evidence type="ECO:0000313" key="7">
    <source>
        <dbReference type="Proteomes" id="UP000439550"/>
    </source>
</evidence>
<dbReference type="AlphaFoldDB" id="A0A7X1Z7B0"/>
<evidence type="ECO:0000256" key="2">
    <source>
        <dbReference type="ARBA" id="ARBA00022801"/>
    </source>
</evidence>
<reference evidence="6 7" key="1">
    <citation type="submission" date="2019-10" db="EMBL/GenBank/DDBJ databases">
        <authorList>
            <person name="Dong K."/>
        </authorList>
    </citation>
    <scope>NUCLEOTIDE SEQUENCE [LARGE SCALE GENOMIC DNA]</scope>
    <source>
        <strain evidence="6 7">DSM 28960</strain>
    </source>
</reference>
<dbReference type="InterPro" id="IPR042002">
    <property type="entry name" value="Sortase_C"/>
</dbReference>
<evidence type="ECO:0000256" key="1">
    <source>
        <dbReference type="ARBA" id="ARBA00022670"/>
    </source>
</evidence>
<dbReference type="OrthoDB" id="1648028at2"/>
<feature type="transmembrane region" description="Helical" evidence="5">
    <location>
        <begin position="575"/>
        <end position="594"/>
    </location>
</feature>
<protein>
    <submittedName>
        <fullName evidence="6">Class C sortase</fullName>
    </submittedName>
</protein>
<keyword evidence="5" id="KW-1133">Transmembrane helix</keyword>
<keyword evidence="5" id="KW-0472">Membrane</keyword>
<dbReference type="GO" id="GO:0006508">
    <property type="term" value="P:proteolysis"/>
    <property type="evidence" value="ECO:0007669"/>
    <property type="project" value="UniProtKB-KW"/>
</dbReference>
<evidence type="ECO:0000256" key="4">
    <source>
        <dbReference type="PIRSR" id="PIRSR605754-1"/>
    </source>
</evidence>
<name>A0A7X1Z7B0_9LACT</name>
<dbReference type="SUPFAM" id="SSF63817">
    <property type="entry name" value="Sortase"/>
    <property type="match status" value="2"/>
</dbReference>
<dbReference type="NCBIfam" id="TIGR01076">
    <property type="entry name" value="sortase_fam"/>
    <property type="match status" value="2"/>
</dbReference>
<keyword evidence="7" id="KW-1185">Reference proteome</keyword>
<feature type="active site" description="Acyl-thioester intermediate" evidence="4">
    <location>
        <position position="501"/>
    </location>
</feature>
<dbReference type="CDD" id="cd05827">
    <property type="entry name" value="Sortase_C"/>
    <property type="match status" value="1"/>
</dbReference>
<organism evidence="6 7">
    <name type="scientific">Lactococcus hircilactis</name>
    <dbReference type="NCBI Taxonomy" id="1494462"/>
    <lineage>
        <taxon>Bacteria</taxon>
        <taxon>Bacillati</taxon>
        <taxon>Bacillota</taxon>
        <taxon>Bacilli</taxon>
        <taxon>Lactobacillales</taxon>
        <taxon>Streptococcaceae</taxon>
        <taxon>Lactococcus</taxon>
    </lineage>
</organism>
<proteinExistence type="predicted"/>
<dbReference type="NCBIfam" id="NF033745">
    <property type="entry name" value="class_C_sortase"/>
    <property type="match status" value="1"/>
</dbReference>
<dbReference type="Proteomes" id="UP000439550">
    <property type="component" value="Unassembled WGS sequence"/>
</dbReference>
<keyword evidence="5" id="KW-0812">Transmembrane</keyword>
<feature type="active site" description="Proton donor/acceptor" evidence="4">
    <location>
        <position position="431"/>
    </location>
</feature>
<evidence type="ECO:0000313" key="6">
    <source>
        <dbReference type="EMBL" id="MQW39074.1"/>
    </source>
</evidence>
<dbReference type="InterPro" id="IPR023365">
    <property type="entry name" value="Sortase_dom-sf"/>
</dbReference>
<dbReference type="RefSeq" id="WP_153495743.1">
    <property type="nucleotide sequence ID" value="NZ_CBCRWP010000013.1"/>
</dbReference>
<keyword evidence="1" id="KW-0645">Protease</keyword>
<evidence type="ECO:0000256" key="3">
    <source>
        <dbReference type="ARBA" id="ARBA00022807"/>
    </source>
</evidence>
<comment type="caution">
    <text evidence="6">The sequence shown here is derived from an EMBL/GenBank/DDBJ whole genome shotgun (WGS) entry which is preliminary data.</text>
</comment>
<dbReference type="EMBL" id="WITJ01000004">
    <property type="protein sequence ID" value="MQW39074.1"/>
    <property type="molecule type" value="Genomic_DNA"/>
</dbReference>
<keyword evidence="3" id="KW-0788">Thiol protease</keyword>
<dbReference type="CDD" id="cd06165">
    <property type="entry name" value="Sortase_A"/>
    <property type="match status" value="1"/>
</dbReference>
<dbReference type="InterPro" id="IPR042007">
    <property type="entry name" value="Sortase_A"/>
</dbReference>
<evidence type="ECO:0000256" key="5">
    <source>
        <dbReference type="SAM" id="Phobius"/>
    </source>
</evidence>